<keyword evidence="4" id="KW-1185">Reference proteome</keyword>
<name>Q2G3S2_NOVAD</name>
<dbReference type="Gene3D" id="3.30.70.1070">
    <property type="entry name" value="Sporulation related repeat"/>
    <property type="match status" value="1"/>
</dbReference>
<feature type="region of interest" description="Disordered" evidence="1">
    <location>
        <begin position="1"/>
        <end position="38"/>
    </location>
</feature>
<sequence length="432" mass="45384">MAAGRRGAGRRGAGRRGRGQRGRGQRGRGQRERSVPARIRKRTLVAMASIGLKTRGGGACRRLARYRVLTLALAAMAVAATPARADVKAGVDAWSRGDHAGAVKEWLGPAARGDADAQFNMGQAYKLGKGVTQDLKRAEAWYRKAAEQGHIKAGDTLGLLLFQENRKAEALPYLTASAYRGEPRAMYILGIAHFNGDTVGKDWVRAYALMSRSAATGLDQATRGLATMDEIIPLDQRQLAMSLATELEQKAQANRAREFAAADLGVKAGAPAPMRPQQAPAPLQRAELPPSTPSVAAPVTAGADFADPVPIPTPRRVAASQAKPDAPREAAPPAARAKPAAPTQPRKAAPSASAPKADGNWRIQFGAFGVKSNADALWAKVRNRAEVAGHARIDLPAGGVSRLLAGGYTESQADKACAALKAGGFSCLVVKP</sequence>
<feature type="compositionally biased region" description="Basic residues" evidence="1">
    <location>
        <begin position="7"/>
        <end position="28"/>
    </location>
</feature>
<proteinExistence type="predicted"/>
<dbReference type="Pfam" id="PF05036">
    <property type="entry name" value="SPOR"/>
    <property type="match status" value="1"/>
</dbReference>
<dbReference type="HOGENOM" id="CLU_052013_0_0_5"/>
<protein>
    <submittedName>
        <fullName evidence="3">Sel1-like repeat protein</fullName>
    </submittedName>
</protein>
<evidence type="ECO:0000259" key="2">
    <source>
        <dbReference type="PROSITE" id="PS51724"/>
    </source>
</evidence>
<dbReference type="SUPFAM" id="SSF110997">
    <property type="entry name" value="Sporulation related repeat"/>
    <property type="match status" value="1"/>
</dbReference>
<evidence type="ECO:0000313" key="3">
    <source>
        <dbReference type="EMBL" id="ABD27501.1"/>
    </source>
</evidence>
<dbReference type="KEGG" id="nar:Saro_3066"/>
<organism evidence="3 4">
    <name type="scientific">Novosphingobium aromaticivorans (strain ATCC 700278 / DSM 12444 / CCUG 56034 / CIP 105152 / NBRC 16084 / F199)</name>
    <dbReference type="NCBI Taxonomy" id="279238"/>
    <lineage>
        <taxon>Bacteria</taxon>
        <taxon>Pseudomonadati</taxon>
        <taxon>Pseudomonadota</taxon>
        <taxon>Alphaproteobacteria</taxon>
        <taxon>Sphingomonadales</taxon>
        <taxon>Sphingomonadaceae</taxon>
        <taxon>Novosphingobium</taxon>
    </lineage>
</organism>
<gene>
    <name evidence="3" type="ordered locus">Saro_3066</name>
</gene>
<dbReference type="InterPro" id="IPR011990">
    <property type="entry name" value="TPR-like_helical_dom_sf"/>
</dbReference>
<accession>Q2G3S2</accession>
<dbReference type="SUPFAM" id="SSF81901">
    <property type="entry name" value="HCP-like"/>
    <property type="match status" value="1"/>
</dbReference>
<dbReference type="InterPro" id="IPR006597">
    <property type="entry name" value="Sel1-like"/>
</dbReference>
<evidence type="ECO:0000313" key="4">
    <source>
        <dbReference type="Proteomes" id="UP000009134"/>
    </source>
</evidence>
<dbReference type="AlphaFoldDB" id="Q2G3S2"/>
<reference evidence="4" key="1">
    <citation type="submission" date="2006-01" db="EMBL/GenBank/DDBJ databases">
        <title>Complete sequence of Novosphingobium aromaticivorans DSM 12444.</title>
        <authorList>
            <consortium name="US DOE Joint Genome Institute"/>
            <person name="Copeland A."/>
            <person name="Lucas S."/>
            <person name="Lapidus A."/>
            <person name="Barry K."/>
            <person name="Detter J.C."/>
            <person name="Glavina T."/>
            <person name="Hammon N."/>
            <person name="Israni S."/>
            <person name="Pitluck S."/>
            <person name="Chain P."/>
            <person name="Malfatti S."/>
            <person name="Shin M."/>
            <person name="Vergez L."/>
            <person name="Schmutz J."/>
            <person name="Larimer F."/>
            <person name="Land M."/>
            <person name="Kyrpides N."/>
            <person name="Ivanova N."/>
            <person name="Fredrickson J."/>
            <person name="Balkwill D."/>
            <person name="Romine M.F."/>
            <person name="Richardson P."/>
        </authorList>
    </citation>
    <scope>NUCLEOTIDE SEQUENCE [LARGE SCALE GENOMIC DNA]</scope>
    <source>
        <strain evidence="4">ATCC 700278 / DSM 12444 / CCUG 56034 / CIP 105152 / NBRC 16084 / F199</strain>
    </source>
</reference>
<dbReference type="EMBL" id="CP000248">
    <property type="protein sequence ID" value="ABD27501.1"/>
    <property type="molecule type" value="Genomic_DNA"/>
</dbReference>
<dbReference type="Proteomes" id="UP000009134">
    <property type="component" value="Chromosome"/>
</dbReference>
<feature type="domain" description="SPOR" evidence="2">
    <location>
        <begin position="355"/>
        <end position="432"/>
    </location>
</feature>
<dbReference type="PANTHER" id="PTHR45011:SF1">
    <property type="entry name" value="DAP3-BINDING CELL DEATH ENHANCER 1"/>
    <property type="match status" value="1"/>
</dbReference>
<dbReference type="SMART" id="SM00671">
    <property type="entry name" value="SEL1"/>
    <property type="match status" value="2"/>
</dbReference>
<dbReference type="InterPro" id="IPR007730">
    <property type="entry name" value="SPOR-like_dom"/>
</dbReference>
<feature type="compositionally biased region" description="Low complexity" evidence="1">
    <location>
        <begin position="329"/>
        <end position="357"/>
    </location>
</feature>
<dbReference type="InterPro" id="IPR052748">
    <property type="entry name" value="ISR_Activator"/>
</dbReference>
<evidence type="ECO:0000256" key="1">
    <source>
        <dbReference type="SAM" id="MobiDB-lite"/>
    </source>
</evidence>
<feature type="region of interest" description="Disordered" evidence="1">
    <location>
        <begin position="269"/>
        <end position="357"/>
    </location>
</feature>
<dbReference type="PROSITE" id="PS51724">
    <property type="entry name" value="SPOR"/>
    <property type="match status" value="1"/>
</dbReference>
<dbReference type="Gene3D" id="1.25.40.10">
    <property type="entry name" value="Tetratricopeptide repeat domain"/>
    <property type="match status" value="1"/>
</dbReference>
<dbReference type="eggNOG" id="COG0790">
    <property type="taxonomic scope" value="Bacteria"/>
</dbReference>
<dbReference type="InterPro" id="IPR036680">
    <property type="entry name" value="SPOR-like_sf"/>
</dbReference>
<dbReference type="PANTHER" id="PTHR45011">
    <property type="entry name" value="DAP3-BINDING CELL DEATH ENHANCER 1"/>
    <property type="match status" value="1"/>
</dbReference>
<feature type="compositionally biased region" description="Low complexity" evidence="1">
    <location>
        <begin position="269"/>
        <end position="289"/>
    </location>
</feature>
<dbReference type="Pfam" id="PF08238">
    <property type="entry name" value="Sel1"/>
    <property type="match status" value="2"/>
</dbReference>
<dbReference type="GO" id="GO:0042834">
    <property type="term" value="F:peptidoglycan binding"/>
    <property type="evidence" value="ECO:0007669"/>
    <property type="project" value="InterPro"/>
</dbReference>
<dbReference type="STRING" id="279238.Saro_3066"/>